<reference evidence="2 3" key="1">
    <citation type="submission" date="2018-08" db="EMBL/GenBank/DDBJ databases">
        <title>Genomic Encyclopedia of Archaeal and Bacterial Type Strains, Phase II (KMG-II): from individual species to whole genera.</title>
        <authorList>
            <person name="Goeker M."/>
        </authorList>
    </citation>
    <scope>NUCLEOTIDE SEQUENCE [LARGE SCALE GENOMIC DNA]</scope>
    <source>
        <strain evidence="2 3">DSM 45791</strain>
    </source>
</reference>
<comment type="caution">
    <text evidence="2">The sequence shown here is derived from an EMBL/GenBank/DDBJ whole genome shotgun (WGS) entry which is preliminary data.</text>
</comment>
<dbReference type="Proteomes" id="UP000256269">
    <property type="component" value="Unassembled WGS sequence"/>
</dbReference>
<dbReference type="AlphaFoldDB" id="A0A3E0HUA2"/>
<keyword evidence="3" id="KW-1185">Reference proteome</keyword>
<organism evidence="2 3">
    <name type="scientific">Kutzneria buriramensis</name>
    <dbReference type="NCBI Taxonomy" id="1045776"/>
    <lineage>
        <taxon>Bacteria</taxon>
        <taxon>Bacillati</taxon>
        <taxon>Actinomycetota</taxon>
        <taxon>Actinomycetes</taxon>
        <taxon>Pseudonocardiales</taxon>
        <taxon>Pseudonocardiaceae</taxon>
        <taxon>Kutzneria</taxon>
    </lineage>
</organism>
<proteinExistence type="predicted"/>
<gene>
    <name evidence="2" type="ORF">BCF44_10489</name>
</gene>
<evidence type="ECO:0000313" key="3">
    <source>
        <dbReference type="Proteomes" id="UP000256269"/>
    </source>
</evidence>
<evidence type="ECO:0000256" key="1">
    <source>
        <dbReference type="SAM" id="MobiDB-lite"/>
    </source>
</evidence>
<sequence length="576" mass="63858">MSVSDERSALDRPVSLFDHAQRLHRRTPDDPLPDGGRPFPDDDAQPRTQVRAQRSLLRELLADPSLPAQELHNRCLRLPISIVATLIVGEVVSTPSEQLLETARWLVRHGTDRRPVAIGIGLLIGRAEPRDVTLLKTIGRLRFVDRPAVLALARIPGAGRDAIWLAERSRPHARLEAVEWLVGDQDPAVKAWVRATPRHLLSSDLARKIAETHGLVDLSTDDAQWDQVGNLLLAMTSPRNYQAQVGRYADAAETYRRWVTVAERRTPSLDGAAMLAMVAEDLRTGFAAPVLGDDHERLIDRIGGVLSAPPWLEFLHRSAESDDPVEARRAAWAIAESAKGGVPTGRFAVRVVVPDPTPTSFSQIETRILIDGAPVIAQHFDKGAAEDPEYLVHGGRLRALDHVKKVRLAEAYCTEGCCGALYATITREGSEAVWQLEGHEFRFDAAEYDREIARAERDHGWEWPARTAARLIGERLRTEPQVLTQWDCRLNWCTAWLRDFDTVRLTFEHPAARASFDDPSVQFGLVIDVDGDPTTVAADVVESLRTVDPKSTAEIVGGSKDGAEKLGLTDRASKRW</sequence>
<feature type="region of interest" description="Disordered" evidence="1">
    <location>
        <begin position="1"/>
        <end position="49"/>
    </location>
</feature>
<evidence type="ECO:0000313" key="2">
    <source>
        <dbReference type="EMBL" id="REH49826.1"/>
    </source>
</evidence>
<feature type="region of interest" description="Disordered" evidence="1">
    <location>
        <begin position="555"/>
        <end position="576"/>
    </location>
</feature>
<dbReference type="EMBL" id="QUNO01000004">
    <property type="protein sequence ID" value="REH49826.1"/>
    <property type="molecule type" value="Genomic_DNA"/>
</dbReference>
<feature type="compositionally biased region" description="Basic and acidic residues" evidence="1">
    <location>
        <begin position="561"/>
        <end position="576"/>
    </location>
</feature>
<name>A0A3E0HUA2_9PSEU</name>
<dbReference type="RefSeq" id="WP_211353008.1">
    <property type="nucleotide sequence ID" value="NZ_CP144375.1"/>
</dbReference>
<feature type="compositionally biased region" description="Basic and acidic residues" evidence="1">
    <location>
        <begin position="1"/>
        <end position="10"/>
    </location>
</feature>
<protein>
    <submittedName>
        <fullName evidence="2">Uncharacterized protein</fullName>
    </submittedName>
</protein>
<accession>A0A3E0HUA2</accession>